<accession>A0A3P7RBE2</accession>
<dbReference type="AlphaFoldDB" id="A0A3P7RBE2"/>
<dbReference type="EMBL" id="UYRU01100260">
    <property type="protein sequence ID" value="VDN41042.1"/>
    <property type="molecule type" value="Genomic_DNA"/>
</dbReference>
<sequence length="44" mass="5042">MSASDKEIDQLRKELADRETKLTEVQLQALASAHQVDQLRDQMT</sequence>
<evidence type="ECO:0000313" key="3">
    <source>
        <dbReference type="Proteomes" id="UP000281553"/>
    </source>
</evidence>
<protein>
    <submittedName>
        <fullName evidence="2">Uncharacterized protein</fullName>
    </submittedName>
</protein>
<organism evidence="2 3">
    <name type="scientific">Dibothriocephalus latus</name>
    <name type="common">Fish tapeworm</name>
    <name type="synonym">Diphyllobothrium latum</name>
    <dbReference type="NCBI Taxonomy" id="60516"/>
    <lineage>
        <taxon>Eukaryota</taxon>
        <taxon>Metazoa</taxon>
        <taxon>Spiralia</taxon>
        <taxon>Lophotrochozoa</taxon>
        <taxon>Platyhelminthes</taxon>
        <taxon>Cestoda</taxon>
        <taxon>Eucestoda</taxon>
        <taxon>Diphyllobothriidea</taxon>
        <taxon>Diphyllobothriidae</taxon>
        <taxon>Dibothriocephalus</taxon>
    </lineage>
</organism>
<evidence type="ECO:0000313" key="2">
    <source>
        <dbReference type="EMBL" id="VDN41042.1"/>
    </source>
</evidence>
<proteinExistence type="predicted"/>
<evidence type="ECO:0000256" key="1">
    <source>
        <dbReference type="SAM" id="Coils"/>
    </source>
</evidence>
<name>A0A3P7RBE2_DIBLA</name>
<dbReference type="OrthoDB" id="2161974at2759"/>
<feature type="coiled-coil region" evidence="1">
    <location>
        <begin position="1"/>
        <end position="28"/>
    </location>
</feature>
<feature type="non-terminal residue" evidence="2">
    <location>
        <position position="44"/>
    </location>
</feature>
<gene>
    <name evidence="2" type="ORF">DILT_LOCUS18423</name>
</gene>
<dbReference type="Proteomes" id="UP000281553">
    <property type="component" value="Unassembled WGS sequence"/>
</dbReference>
<keyword evidence="1" id="KW-0175">Coiled coil</keyword>
<keyword evidence="3" id="KW-1185">Reference proteome</keyword>
<reference evidence="2 3" key="1">
    <citation type="submission" date="2018-11" db="EMBL/GenBank/DDBJ databases">
        <authorList>
            <consortium name="Pathogen Informatics"/>
        </authorList>
    </citation>
    <scope>NUCLEOTIDE SEQUENCE [LARGE SCALE GENOMIC DNA]</scope>
</reference>